<proteinExistence type="predicted"/>
<sequence length="250" mass="27512">MATLVANSPVLPALSKALETQDFQRSRQAYNELRDDADQPPVTDDHIQNLARLFVRHNAHKVLGVHLVHGHFKILESTVLLGTNLEEPKGRWARVTPVEKIDPATIHGHIFVFTKDAMCAYEYQDGPMPDLSGVGEGFLNEFVDYLVANNLTDLLGLQVLTARGEQSMSELILDNGTIMLDTSVIKGCTPYRITGWSFEVAHGNPRVCHSKETHAKVASGAHKVFNAVSPIPKLENVEDLKFALAGQGIL</sequence>
<evidence type="ECO:0000313" key="1">
    <source>
        <dbReference type="EMBL" id="RSL56782.1"/>
    </source>
</evidence>
<accession>A0A428PUT6</accession>
<protein>
    <submittedName>
        <fullName evidence="1">Uncharacterized protein</fullName>
    </submittedName>
</protein>
<dbReference type="EMBL" id="NKCI01000088">
    <property type="protein sequence ID" value="RSL56782.1"/>
    <property type="molecule type" value="Genomic_DNA"/>
</dbReference>
<name>A0A428PUT6_9HYPO</name>
<keyword evidence="2" id="KW-1185">Reference proteome</keyword>
<reference evidence="1 2" key="1">
    <citation type="submission" date="2017-06" db="EMBL/GenBank/DDBJ databases">
        <title>Comparative genomic analysis of Ambrosia Fusariam Clade fungi.</title>
        <authorList>
            <person name="Stajich J.E."/>
            <person name="Carrillo J."/>
            <person name="Kijimoto T."/>
            <person name="Eskalen A."/>
            <person name="O'Donnell K."/>
            <person name="Kasson M."/>
        </authorList>
    </citation>
    <scope>NUCLEOTIDE SEQUENCE [LARGE SCALE GENOMIC DNA]</scope>
    <source>
        <strain evidence="1 2">NRRL62584</strain>
    </source>
</reference>
<evidence type="ECO:0000313" key="2">
    <source>
        <dbReference type="Proteomes" id="UP000288168"/>
    </source>
</evidence>
<comment type="caution">
    <text evidence="1">The sequence shown here is derived from an EMBL/GenBank/DDBJ whole genome shotgun (WGS) entry which is preliminary data.</text>
</comment>
<dbReference type="Proteomes" id="UP000288168">
    <property type="component" value="Unassembled WGS sequence"/>
</dbReference>
<organism evidence="1 2">
    <name type="scientific">Fusarium duplospermum</name>
    <dbReference type="NCBI Taxonomy" id="1325734"/>
    <lineage>
        <taxon>Eukaryota</taxon>
        <taxon>Fungi</taxon>
        <taxon>Dikarya</taxon>
        <taxon>Ascomycota</taxon>
        <taxon>Pezizomycotina</taxon>
        <taxon>Sordariomycetes</taxon>
        <taxon>Hypocreomycetidae</taxon>
        <taxon>Hypocreales</taxon>
        <taxon>Nectriaceae</taxon>
        <taxon>Fusarium</taxon>
        <taxon>Fusarium solani species complex</taxon>
    </lineage>
</organism>
<dbReference type="OrthoDB" id="2322999at2759"/>
<gene>
    <name evidence="1" type="ORF">CEP54_008650</name>
</gene>
<dbReference type="AlphaFoldDB" id="A0A428PUT6"/>